<protein>
    <submittedName>
        <fullName evidence="3">Carboxylate--amine ligase</fullName>
    </submittedName>
</protein>
<name>A0A5D0RNJ1_9RHOB</name>
<dbReference type="GO" id="GO:0046872">
    <property type="term" value="F:metal ion binding"/>
    <property type="evidence" value="ECO:0007669"/>
    <property type="project" value="InterPro"/>
</dbReference>
<dbReference type="AlphaFoldDB" id="A0A5D0RNJ1"/>
<organism evidence="3 4">
    <name type="scientific">Maritimibacter fusiformis</name>
    <dbReference type="NCBI Taxonomy" id="2603819"/>
    <lineage>
        <taxon>Bacteria</taxon>
        <taxon>Pseudomonadati</taxon>
        <taxon>Pseudomonadota</taxon>
        <taxon>Alphaproteobacteria</taxon>
        <taxon>Rhodobacterales</taxon>
        <taxon>Roseobacteraceae</taxon>
        <taxon>Maritimibacter</taxon>
    </lineage>
</organism>
<gene>
    <name evidence="3" type="ORF">FVF75_06840</name>
</gene>
<evidence type="ECO:0000313" key="4">
    <source>
        <dbReference type="Proteomes" id="UP000322080"/>
    </source>
</evidence>
<dbReference type="GO" id="GO:0005524">
    <property type="term" value="F:ATP binding"/>
    <property type="evidence" value="ECO:0007669"/>
    <property type="project" value="UniProtKB-UniRule"/>
</dbReference>
<dbReference type="RefSeq" id="WP_148377188.1">
    <property type="nucleotide sequence ID" value="NZ_VSIY01000004.1"/>
</dbReference>
<dbReference type="InterPro" id="IPR011761">
    <property type="entry name" value="ATP-grasp"/>
</dbReference>
<accession>A0A5D0RNJ1</accession>
<dbReference type="InterPro" id="IPR013815">
    <property type="entry name" value="ATP_grasp_subdomain_1"/>
</dbReference>
<comment type="caution">
    <text evidence="3">The sequence shown here is derived from an EMBL/GenBank/DDBJ whole genome shotgun (WGS) entry which is preliminary data.</text>
</comment>
<keyword evidence="4" id="KW-1185">Reference proteome</keyword>
<dbReference type="EMBL" id="VSIY01000004">
    <property type="protein sequence ID" value="TYB82425.1"/>
    <property type="molecule type" value="Genomic_DNA"/>
</dbReference>
<keyword evidence="1" id="KW-0547">Nucleotide-binding</keyword>
<keyword evidence="1" id="KW-0067">ATP-binding</keyword>
<evidence type="ECO:0000313" key="3">
    <source>
        <dbReference type="EMBL" id="TYB82425.1"/>
    </source>
</evidence>
<evidence type="ECO:0000259" key="2">
    <source>
        <dbReference type="PROSITE" id="PS50975"/>
    </source>
</evidence>
<proteinExistence type="predicted"/>
<sequence length="405" mass="45999">MKTARLAEGIDTTCPVLLLGGEENSLEIVRHFSRLGITVRVAGAPGCWALESRDCAEALRIPPGVATHDYWKTLLLSGGPTRFDGHIICAMDDDAISFVIAHEPALRARFRLERFDGGLRAAMLDKRRTLELAADIGVPAPQFWPIETIEDVQALRGQLTFPVMVKPVHSHLFVRAFGRKLFIIERDFDDLIAKARRALERGLAISVVEMIPGPDSLLSSYYTYIDARGTPLFHYTKRIVRRYPTNSGGAVYHVTEWLPETAEIGLRYLRGIGWRGLANIEFKRDTRDGKLKVIEVNARYTAAHRLLVRSGAPVDLVAYCDLTDQPAPVFTGYRQDMRLWMPVRDFRAFLELRRQCKLSLRGWLASLPWRSTISPMLSLRDPMPSVEHLRFSLVANWRRLRARVR</sequence>
<feature type="domain" description="ATP-grasp" evidence="2">
    <location>
        <begin position="130"/>
        <end position="325"/>
    </location>
</feature>
<evidence type="ECO:0000256" key="1">
    <source>
        <dbReference type="PROSITE-ProRule" id="PRU00409"/>
    </source>
</evidence>
<dbReference type="GO" id="GO:0016874">
    <property type="term" value="F:ligase activity"/>
    <property type="evidence" value="ECO:0007669"/>
    <property type="project" value="UniProtKB-KW"/>
</dbReference>
<dbReference type="PROSITE" id="PS50975">
    <property type="entry name" value="ATP_GRASP"/>
    <property type="match status" value="1"/>
</dbReference>
<dbReference type="Gene3D" id="3.30.470.20">
    <property type="entry name" value="ATP-grasp fold, B domain"/>
    <property type="match status" value="1"/>
</dbReference>
<dbReference type="Gene3D" id="3.30.1490.20">
    <property type="entry name" value="ATP-grasp fold, A domain"/>
    <property type="match status" value="1"/>
</dbReference>
<keyword evidence="3" id="KW-0436">Ligase</keyword>
<dbReference type="Proteomes" id="UP000322080">
    <property type="component" value="Unassembled WGS sequence"/>
</dbReference>
<reference evidence="3 4" key="1">
    <citation type="submission" date="2019-08" db="EMBL/GenBank/DDBJ databases">
        <title>Identification of a novel species of the genus Boseongicola.</title>
        <authorList>
            <person name="Zhang X.-Q."/>
        </authorList>
    </citation>
    <scope>NUCLEOTIDE SEQUENCE [LARGE SCALE GENOMIC DNA]</scope>
    <source>
        <strain evidence="3 4">HY14</strain>
    </source>
</reference>
<dbReference type="SUPFAM" id="SSF56059">
    <property type="entry name" value="Glutathione synthetase ATP-binding domain-like"/>
    <property type="match status" value="1"/>
</dbReference>